<dbReference type="EMBL" id="JAWXXV010000001">
    <property type="protein sequence ID" value="MDX5983364.1"/>
    <property type="molecule type" value="Genomic_DNA"/>
</dbReference>
<organism evidence="1 2">
    <name type="scientific">Sphingomonas echinoides</name>
    <dbReference type="NCBI Taxonomy" id="59803"/>
    <lineage>
        <taxon>Bacteria</taxon>
        <taxon>Pseudomonadati</taxon>
        <taxon>Pseudomonadota</taxon>
        <taxon>Alphaproteobacteria</taxon>
        <taxon>Sphingomonadales</taxon>
        <taxon>Sphingomonadaceae</taxon>
        <taxon>Sphingomonas</taxon>
    </lineage>
</organism>
<dbReference type="Proteomes" id="UP001279660">
    <property type="component" value="Unassembled WGS sequence"/>
</dbReference>
<comment type="caution">
    <text evidence="1">The sequence shown here is derived from an EMBL/GenBank/DDBJ whole genome shotgun (WGS) entry which is preliminary data.</text>
</comment>
<gene>
    <name evidence="1" type="ORF">SIL82_03765</name>
</gene>
<proteinExistence type="predicted"/>
<protein>
    <submittedName>
        <fullName evidence="1">Hydratase</fullName>
    </submittedName>
</protein>
<dbReference type="RefSeq" id="WP_010405253.1">
    <property type="nucleotide sequence ID" value="NZ_JAWXXV010000001.1"/>
</dbReference>
<evidence type="ECO:0000313" key="1">
    <source>
        <dbReference type="EMBL" id="MDX5983364.1"/>
    </source>
</evidence>
<dbReference type="SUPFAM" id="SSF159245">
    <property type="entry name" value="AttH-like"/>
    <property type="match status" value="1"/>
</dbReference>
<keyword evidence="2" id="KW-1185">Reference proteome</keyword>
<sequence>MPAQGPRFDGAVEPGGYAWWYVDATSDDGRFGLTVIAFVGSVFSPYYRLSGRRRPDNHCAINISLTGPRAGAWAMTERGEARVSRDRDCFAVGPSALHWDGDTLVIDIAEISAPLPYKVRGQIKLRPGAIGTTAFALDPAACHRWHPVAPRARVEVAMTHPDTHWTGAGYFDSNFGDEPLETGFDDWHWARAHLKEDVAVLYEGRRRGGDPFELALKFDRQGRWHDVAPPPRVRLPRTGWLVDRATRADAGATPRIVKTWIDAPFYARSALQTRLFGEEVRAVHESLSLGRFRSPIVQSMLPYRMPRALW</sequence>
<dbReference type="CDD" id="cd21471">
    <property type="entry name" value="CrtC-like"/>
    <property type="match status" value="1"/>
</dbReference>
<accession>A0ABU4PIV9</accession>
<evidence type="ECO:0000313" key="2">
    <source>
        <dbReference type="Proteomes" id="UP001279660"/>
    </source>
</evidence>
<name>A0ABU4PIV9_9SPHN</name>
<reference evidence="1 2" key="1">
    <citation type="submission" date="2023-11" db="EMBL/GenBank/DDBJ databases">
        <title>MicrobeMod: A computational toolkit for identifying prokaryotic methylation and restriction-modification with nanopore sequencing.</title>
        <authorList>
            <person name="Crits-Christoph A."/>
            <person name="Kang S.C."/>
            <person name="Lee H."/>
            <person name="Ostrov N."/>
        </authorList>
    </citation>
    <scope>NUCLEOTIDE SEQUENCE [LARGE SCALE GENOMIC DNA]</scope>
    <source>
        <strain evidence="1 2">ATCC 14820</strain>
    </source>
</reference>